<evidence type="ECO:0000256" key="1">
    <source>
        <dbReference type="SAM" id="Phobius"/>
    </source>
</evidence>
<organism evidence="3 4">
    <name type="scientific">Reinekea blandensis MED297</name>
    <dbReference type="NCBI Taxonomy" id="314283"/>
    <lineage>
        <taxon>Bacteria</taxon>
        <taxon>Pseudomonadati</taxon>
        <taxon>Pseudomonadota</taxon>
        <taxon>Gammaproteobacteria</taxon>
        <taxon>Oceanospirillales</taxon>
        <taxon>Saccharospirillaceae</taxon>
        <taxon>Reinekea</taxon>
    </lineage>
</organism>
<gene>
    <name evidence="3" type="ORF">MED297_05554</name>
</gene>
<feature type="transmembrane region" description="Helical" evidence="1">
    <location>
        <begin position="12"/>
        <end position="37"/>
    </location>
</feature>
<name>A4BD45_9GAMM</name>
<dbReference type="Proteomes" id="UP000005953">
    <property type="component" value="Unassembled WGS sequence"/>
</dbReference>
<proteinExistence type="predicted"/>
<dbReference type="SUPFAM" id="SSF69593">
    <property type="entry name" value="Glycerol-3-phosphate (1)-acyltransferase"/>
    <property type="match status" value="1"/>
</dbReference>
<keyword evidence="3" id="KW-0012">Acyltransferase</keyword>
<comment type="caution">
    <text evidence="3">The sequence shown here is derived from an EMBL/GenBank/DDBJ whole genome shotgun (WGS) entry which is preliminary data.</text>
</comment>
<dbReference type="STRING" id="314283.MED297_05554"/>
<feature type="domain" description="Phospholipid/glycerol acyltransferase" evidence="2">
    <location>
        <begin position="91"/>
        <end position="233"/>
    </location>
</feature>
<evidence type="ECO:0000259" key="2">
    <source>
        <dbReference type="SMART" id="SM00563"/>
    </source>
</evidence>
<keyword evidence="1" id="KW-1133">Transmembrane helix</keyword>
<keyword evidence="3" id="KW-0808">Transferase</keyword>
<dbReference type="HOGENOM" id="CLU_054727_0_0_6"/>
<dbReference type="Pfam" id="PF01553">
    <property type="entry name" value="Acyltransferase"/>
    <property type="match status" value="1"/>
</dbReference>
<keyword evidence="4" id="KW-1185">Reference proteome</keyword>
<dbReference type="SMART" id="SM00563">
    <property type="entry name" value="PlsC"/>
    <property type="match status" value="1"/>
</dbReference>
<sequence length="309" mass="35629">MIAVQTLTRPLLGVLSILALILYTLFLGVFLFIAVLFRLLLPGRLARRWANPMVVEVASIWVSGLLGWMQRVLRIRFVVNHDLDLHMNQWNLIIANHQSWIDIFALLAVTLRRLPILKFFIKKQLIWVPIAGVAWWALDYPFMSRHSREYLKKHPEKAGQDLETTRRACEKFSDQPTTIVNFLEGTRLTPEKHAQQSSPYRHLLKPKSGGIAFAIQALGEKFDTIIDTTIHYQGKAPNYWDMACGRVGTVTLNMRKLAIPPRFQHMDYSNNREDRAAFQRWVSELWQEKDAELEALEQQSAANGRVKSG</sequence>
<accession>A4BD45</accession>
<dbReference type="EMBL" id="AAOE01000007">
    <property type="protein sequence ID" value="EAR09789.1"/>
    <property type="molecule type" value="Genomic_DNA"/>
</dbReference>
<reference evidence="3 4" key="1">
    <citation type="submission" date="2006-02" db="EMBL/GenBank/DDBJ databases">
        <authorList>
            <person name="Pinhassi J."/>
            <person name="Pedros-Alio C."/>
            <person name="Ferriera S."/>
            <person name="Johnson J."/>
            <person name="Kravitz S."/>
            <person name="Halpern A."/>
            <person name="Remington K."/>
            <person name="Beeson K."/>
            <person name="Tran B."/>
            <person name="Rogers Y.-H."/>
            <person name="Friedman R."/>
            <person name="Venter J.C."/>
        </authorList>
    </citation>
    <scope>NUCLEOTIDE SEQUENCE [LARGE SCALE GENOMIC DNA]</scope>
    <source>
        <strain evidence="3 4">MED297</strain>
    </source>
</reference>
<evidence type="ECO:0000313" key="4">
    <source>
        <dbReference type="Proteomes" id="UP000005953"/>
    </source>
</evidence>
<dbReference type="AlphaFoldDB" id="A4BD45"/>
<evidence type="ECO:0000313" key="3">
    <source>
        <dbReference type="EMBL" id="EAR09789.1"/>
    </source>
</evidence>
<dbReference type="CDD" id="cd07990">
    <property type="entry name" value="LPLAT_LCLAT1-like"/>
    <property type="match status" value="1"/>
</dbReference>
<keyword evidence="1" id="KW-0812">Transmembrane</keyword>
<dbReference type="OrthoDB" id="319710at2"/>
<keyword evidence="1" id="KW-0472">Membrane</keyword>
<dbReference type="InterPro" id="IPR002123">
    <property type="entry name" value="Plipid/glycerol_acylTrfase"/>
</dbReference>
<dbReference type="PANTHER" id="PTHR10983:SF16">
    <property type="entry name" value="LYSOCARDIOLIPIN ACYLTRANSFERASE 1"/>
    <property type="match status" value="1"/>
</dbReference>
<protein>
    <submittedName>
        <fullName evidence="3">Phospholipid/glycerol acyltransferase</fullName>
    </submittedName>
</protein>
<dbReference type="GO" id="GO:0016746">
    <property type="term" value="F:acyltransferase activity"/>
    <property type="evidence" value="ECO:0007669"/>
    <property type="project" value="UniProtKB-KW"/>
</dbReference>
<dbReference type="NCBIfam" id="NF010621">
    <property type="entry name" value="PRK14014.1"/>
    <property type="match status" value="1"/>
</dbReference>
<dbReference type="PANTHER" id="PTHR10983">
    <property type="entry name" value="1-ACYLGLYCEROL-3-PHOSPHATE ACYLTRANSFERASE-RELATED"/>
    <property type="match status" value="1"/>
</dbReference>